<dbReference type="Proteomes" id="UP000799757">
    <property type="component" value="Unassembled WGS sequence"/>
</dbReference>
<evidence type="ECO:0000313" key="3">
    <source>
        <dbReference type="EMBL" id="KAF2795972.1"/>
    </source>
</evidence>
<dbReference type="Gene3D" id="3.40.50.720">
    <property type="entry name" value="NAD(P)-binding Rossmann-like Domain"/>
    <property type="match status" value="1"/>
</dbReference>
<dbReference type="InterPro" id="IPR051606">
    <property type="entry name" value="Polyketide_Oxido-like"/>
</dbReference>
<protein>
    <submittedName>
        <fullName evidence="3">NAD(P)-binding protein</fullName>
    </submittedName>
</protein>
<dbReference type="EMBL" id="MU001843">
    <property type="protein sequence ID" value="KAF2795972.1"/>
    <property type="molecule type" value="Genomic_DNA"/>
</dbReference>
<evidence type="ECO:0000313" key="4">
    <source>
        <dbReference type="Proteomes" id="UP000799757"/>
    </source>
</evidence>
<accession>A0A6A6XHT9</accession>
<dbReference type="Pfam" id="PF13460">
    <property type="entry name" value="NAD_binding_10"/>
    <property type="match status" value="1"/>
</dbReference>
<proteinExistence type="inferred from homology"/>
<evidence type="ECO:0000256" key="1">
    <source>
        <dbReference type="ARBA" id="ARBA00038376"/>
    </source>
</evidence>
<comment type="similarity">
    <text evidence="1">Belongs to the avfA family.</text>
</comment>
<dbReference type="SUPFAM" id="SSF51735">
    <property type="entry name" value="NAD(P)-binding Rossmann-fold domains"/>
    <property type="match status" value="1"/>
</dbReference>
<feature type="domain" description="NAD(P)-binding" evidence="2">
    <location>
        <begin position="12"/>
        <end position="223"/>
    </location>
</feature>
<dbReference type="PANTHER" id="PTHR43355">
    <property type="entry name" value="FLAVIN REDUCTASE (NADPH)"/>
    <property type="match status" value="1"/>
</dbReference>
<keyword evidence="4" id="KW-1185">Reference proteome</keyword>
<dbReference type="InterPro" id="IPR016040">
    <property type="entry name" value="NAD(P)-bd_dom"/>
</dbReference>
<gene>
    <name evidence="3" type="ORF">K505DRAFT_301170</name>
</gene>
<evidence type="ECO:0000259" key="2">
    <source>
        <dbReference type="Pfam" id="PF13460"/>
    </source>
</evidence>
<organism evidence="3 4">
    <name type="scientific">Melanomma pulvis-pyrius CBS 109.77</name>
    <dbReference type="NCBI Taxonomy" id="1314802"/>
    <lineage>
        <taxon>Eukaryota</taxon>
        <taxon>Fungi</taxon>
        <taxon>Dikarya</taxon>
        <taxon>Ascomycota</taxon>
        <taxon>Pezizomycotina</taxon>
        <taxon>Dothideomycetes</taxon>
        <taxon>Pleosporomycetidae</taxon>
        <taxon>Pleosporales</taxon>
        <taxon>Melanommataceae</taxon>
        <taxon>Melanomma</taxon>
    </lineage>
</organism>
<name>A0A6A6XHT9_9PLEO</name>
<reference evidence="3" key="1">
    <citation type="journal article" date="2020" name="Stud. Mycol.">
        <title>101 Dothideomycetes genomes: a test case for predicting lifestyles and emergence of pathogens.</title>
        <authorList>
            <person name="Haridas S."/>
            <person name="Albert R."/>
            <person name="Binder M."/>
            <person name="Bloem J."/>
            <person name="Labutti K."/>
            <person name="Salamov A."/>
            <person name="Andreopoulos B."/>
            <person name="Baker S."/>
            <person name="Barry K."/>
            <person name="Bills G."/>
            <person name="Bluhm B."/>
            <person name="Cannon C."/>
            <person name="Castanera R."/>
            <person name="Culley D."/>
            <person name="Daum C."/>
            <person name="Ezra D."/>
            <person name="Gonzalez J."/>
            <person name="Henrissat B."/>
            <person name="Kuo A."/>
            <person name="Liang C."/>
            <person name="Lipzen A."/>
            <person name="Lutzoni F."/>
            <person name="Magnuson J."/>
            <person name="Mondo S."/>
            <person name="Nolan M."/>
            <person name="Ohm R."/>
            <person name="Pangilinan J."/>
            <person name="Park H.-J."/>
            <person name="Ramirez L."/>
            <person name="Alfaro M."/>
            <person name="Sun H."/>
            <person name="Tritt A."/>
            <person name="Yoshinaga Y."/>
            <person name="Zwiers L.-H."/>
            <person name="Turgeon B."/>
            <person name="Goodwin S."/>
            <person name="Spatafora J."/>
            <person name="Crous P."/>
            <person name="Grigoriev I."/>
        </authorList>
    </citation>
    <scope>NUCLEOTIDE SEQUENCE</scope>
    <source>
        <strain evidence="3">CBS 109.77</strain>
    </source>
</reference>
<dbReference type="OrthoDB" id="63935at2759"/>
<dbReference type="GO" id="GO:0042602">
    <property type="term" value="F:riboflavin reductase (NADPH) activity"/>
    <property type="evidence" value="ECO:0007669"/>
    <property type="project" value="TreeGrafter"/>
</dbReference>
<sequence>MATTTKTVLFLGASTGVGLSALKHTLSAGHRCIALCRVPSKLTAIFPPGANPNIKIIQGNAHDLTAVSKSLLAESGNLVDEIVSTIGGAFNSKMAMDQPDICGKGMKVLLEALAQLRSDGVIGNPHIVVCGTTGMSRFGRDVPLPMVPVYSLLLKGPIKDKKVMEALLIDSGESYTIVHASHLTTGETSKEVRVGIDDPKTGREVTAIGYAISREDAGKWIAHHLVLQLDGKYVNKIVGVTN</sequence>
<dbReference type="GO" id="GO:0004074">
    <property type="term" value="F:biliverdin reductase [NAD(P)H] activity"/>
    <property type="evidence" value="ECO:0007669"/>
    <property type="project" value="TreeGrafter"/>
</dbReference>
<dbReference type="AlphaFoldDB" id="A0A6A6XHT9"/>
<dbReference type="PANTHER" id="PTHR43355:SF2">
    <property type="entry name" value="FLAVIN REDUCTASE (NADPH)"/>
    <property type="match status" value="1"/>
</dbReference>
<dbReference type="InterPro" id="IPR036291">
    <property type="entry name" value="NAD(P)-bd_dom_sf"/>
</dbReference>